<dbReference type="Pfam" id="PF01565">
    <property type="entry name" value="FAD_binding_4"/>
    <property type="match status" value="1"/>
</dbReference>
<evidence type="ECO:0000256" key="2">
    <source>
        <dbReference type="ARBA" id="ARBA00012405"/>
    </source>
</evidence>
<dbReference type="InterPro" id="IPR016166">
    <property type="entry name" value="FAD-bd_PCMH"/>
</dbReference>
<keyword evidence="4" id="KW-0812">Transmembrane</keyword>
<keyword evidence="5" id="KW-0274">FAD</keyword>
<evidence type="ECO:0000256" key="5">
    <source>
        <dbReference type="ARBA" id="ARBA00022827"/>
    </source>
</evidence>
<feature type="domain" description="FAD-binding PCMH-type" evidence="9">
    <location>
        <begin position="4"/>
        <end position="174"/>
    </location>
</feature>
<dbReference type="InterPro" id="IPR006094">
    <property type="entry name" value="Oxid_FAD_bind_N"/>
</dbReference>
<keyword evidence="6" id="KW-1133">Transmembrane helix</keyword>
<dbReference type="SUPFAM" id="SSF55103">
    <property type="entry name" value="FAD-linked oxidases, C-terminal domain"/>
    <property type="match status" value="1"/>
</dbReference>
<dbReference type="Gene3D" id="3.40.462.10">
    <property type="entry name" value="FAD-linked oxidases, C-terminal domain"/>
    <property type="match status" value="1"/>
</dbReference>
<dbReference type="PANTHER" id="PTHR10801:SF0">
    <property type="entry name" value="DELTA(24)-STEROL REDUCTASE"/>
    <property type="match status" value="1"/>
</dbReference>
<evidence type="ECO:0000259" key="9">
    <source>
        <dbReference type="PROSITE" id="PS51387"/>
    </source>
</evidence>
<gene>
    <name evidence="10" type="ORF">ACFPCV_08865</name>
</gene>
<dbReference type="EMBL" id="JBHSIS010000003">
    <property type="protein sequence ID" value="MFC4853617.1"/>
    <property type="molecule type" value="Genomic_DNA"/>
</dbReference>
<dbReference type="InterPro" id="IPR036318">
    <property type="entry name" value="FAD-bd_PCMH-like_sf"/>
</dbReference>
<protein>
    <recommendedName>
        <fullName evidence="2">Delta(24)-sterol reductase</fullName>
        <ecNumber evidence="2">1.3.1.72</ecNumber>
    </recommendedName>
</protein>
<evidence type="ECO:0000256" key="6">
    <source>
        <dbReference type="ARBA" id="ARBA00022989"/>
    </source>
</evidence>
<evidence type="ECO:0000256" key="1">
    <source>
        <dbReference type="ARBA" id="ARBA00004167"/>
    </source>
</evidence>
<dbReference type="InterPro" id="IPR016170">
    <property type="entry name" value="Cytok_DH_C_sf"/>
</dbReference>
<evidence type="ECO:0000256" key="4">
    <source>
        <dbReference type="ARBA" id="ARBA00022692"/>
    </source>
</evidence>
<keyword evidence="7" id="KW-0560">Oxidoreductase</keyword>
<proteinExistence type="predicted"/>
<comment type="subcellular location">
    <subcellularLocation>
        <location evidence="1">Membrane</location>
        <topology evidence="1">Single-pass membrane protein</topology>
    </subcellularLocation>
</comment>
<evidence type="ECO:0000313" key="11">
    <source>
        <dbReference type="Proteomes" id="UP001595859"/>
    </source>
</evidence>
<dbReference type="Gene3D" id="3.30.465.10">
    <property type="match status" value="1"/>
</dbReference>
<dbReference type="SUPFAM" id="SSF56176">
    <property type="entry name" value="FAD-binding/transporter-associated domain-like"/>
    <property type="match status" value="1"/>
</dbReference>
<keyword evidence="3" id="KW-0285">Flavoprotein</keyword>
<accession>A0ABV9RXD1</accession>
<dbReference type="Proteomes" id="UP001595859">
    <property type="component" value="Unassembled WGS sequence"/>
</dbReference>
<evidence type="ECO:0000313" key="10">
    <source>
        <dbReference type="EMBL" id="MFC4853617.1"/>
    </source>
</evidence>
<keyword evidence="11" id="KW-1185">Reference proteome</keyword>
<dbReference type="EC" id="1.3.1.72" evidence="2"/>
<comment type="caution">
    <text evidence="10">The sequence shown here is derived from an EMBL/GenBank/DDBJ whole genome shotgun (WGS) entry which is preliminary data.</text>
</comment>
<dbReference type="InterPro" id="IPR016164">
    <property type="entry name" value="FAD-linked_Oxase-like_C"/>
</dbReference>
<dbReference type="PANTHER" id="PTHR10801">
    <property type="entry name" value="24-DEHYDROCHOLESTEROL REDUCTASE"/>
    <property type="match status" value="1"/>
</dbReference>
<evidence type="ECO:0000256" key="3">
    <source>
        <dbReference type="ARBA" id="ARBA00022630"/>
    </source>
</evidence>
<keyword evidence="8" id="KW-0472">Membrane</keyword>
<dbReference type="InterPro" id="IPR016169">
    <property type="entry name" value="FAD-bd_PCMH_sub2"/>
</dbReference>
<organism evidence="10 11">
    <name type="scientific">Actinophytocola glycyrrhizae</name>
    <dbReference type="NCBI Taxonomy" id="2044873"/>
    <lineage>
        <taxon>Bacteria</taxon>
        <taxon>Bacillati</taxon>
        <taxon>Actinomycetota</taxon>
        <taxon>Actinomycetes</taxon>
        <taxon>Pseudonocardiales</taxon>
        <taxon>Pseudonocardiaceae</taxon>
    </lineage>
</organism>
<evidence type="ECO:0000256" key="7">
    <source>
        <dbReference type="ARBA" id="ARBA00023002"/>
    </source>
</evidence>
<dbReference type="PROSITE" id="PS51387">
    <property type="entry name" value="FAD_PCMH"/>
    <property type="match status" value="1"/>
</dbReference>
<dbReference type="RefSeq" id="WP_378055741.1">
    <property type="nucleotide sequence ID" value="NZ_JBHSIS010000003.1"/>
</dbReference>
<dbReference type="InterPro" id="IPR040165">
    <property type="entry name" value="Diminuto-like"/>
</dbReference>
<evidence type="ECO:0000256" key="8">
    <source>
        <dbReference type="ARBA" id="ARBA00023136"/>
    </source>
</evidence>
<sequence length="458" mass="52041">MGSVTRSPARISHDHAVDALRAQLVARPDGAPIRLAKPTSNLFRFREPPGREALDVSAFSGVIEVSGTTADVGGMTTYEDLVDATLPHGLIPHVVPQLKTITLGGAVAGLGIESTSFRNGMPHESVLEMDILTPSGDVVTATPDNEHADLFRGFPNSYGTLGYALRLRIELERVKPYVRLRHVRFTDAADCARAIEDICAAGTYRDDPVDFLDGVAFGGTELYLTLGSYADTAPSLSDYTGQQIFYKSIRDRVTDHLTIRDYLWRWDTDWFWCSKALGAQHPLVRRLWPRRYLRSDVYRRIVALDRRHDLSGRVYRLARQPAREPVIQDVEIPVERLAEFLRFFAEEIRISPVWLCPLKLREQTGWPLYPMKPGRLYVNAGFWATVPLGPDEPEGTHNRRIERKVTELGGHKSLYSTSYFDEDEFWVAYDGETYRRLKDTYDPDRRLPDLYSKVVRNK</sequence>
<name>A0ABV9RXD1_9PSEU</name>
<reference evidence="11" key="1">
    <citation type="journal article" date="2019" name="Int. J. Syst. Evol. Microbiol.">
        <title>The Global Catalogue of Microorganisms (GCM) 10K type strain sequencing project: providing services to taxonomists for standard genome sequencing and annotation.</title>
        <authorList>
            <consortium name="The Broad Institute Genomics Platform"/>
            <consortium name="The Broad Institute Genome Sequencing Center for Infectious Disease"/>
            <person name="Wu L."/>
            <person name="Ma J."/>
        </authorList>
    </citation>
    <scope>NUCLEOTIDE SEQUENCE [LARGE SCALE GENOMIC DNA]</scope>
    <source>
        <strain evidence="11">ZS-22-S1</strain>
    </source>
</reference>